<accession>A0A1M5GE31</accession>
<sequence>MKIKRQDTSIPVFSYVMDIFLFSHPLQLLITQHSLVQFFLHPVNEIGAAFVLPAFDISVEAVAVFRINPEYLIEKWGELFERHIAVVDAAHHVYAVDKFHEVDGIARPLKKAGGGFCCVVGGY</sequence>
<keyword evidence="1" id="KW-1133">Transmembrane helix</keyword>
<dbReference type="Proteomes" id="UP000184436">
    <property type="component" value="Unassembled WGS sequence"/>
</dbReference>
<keyword evidence="1" id="KW-0472">Membrane</keyword>
<name>A0A1M5GE31_9BACE</name>
<dbReference type="AlphaFoldDB" id="A0A1M5GE31"/>
<evidence type="ECO:0000256" key="1">
    <source>
        <dbReference type="SAM" id="Phobius"/>
    </source>
</evidence>
<keyword evidence="3" id="KW-1185">Reference proteome</keyword>
<dbReference type="STRING" id="871325.SAMN05444349_1605"/>
<feature type="transmembrane region" description="Helical" evidence="1">
    <location>
        <begin position="12"/>
        <end position="30"/>
    </location>
</feature>
<dbReference type="EMBL" id="FQVD01000060">
    <property type="protein sequence ID" value="SHG01938.1"/>
    <property type="molecule type" value="Genomic_DNA"/>
</dbReference>
<evidence type="ECO:0000313" key="2">
    <source>
        <dbReference type="EMBL" id="SHG01938.1"/>
    </source>
</evidence>
<evidence type="ECO:0000313" key="3">
    <source>
        <dbReference type="Proteomes" id="UP000184436"/>
    </source>
</evidence>
<proteinExistence type="predicted"/>
<keyword evidence="1" id="KW-0812">Transmembrane</keyword>
<gene>
    <name evidence="2" type="ORF">SAMN05444349_1605</name>
</gene>
<organism evidence="2 3">
    <name type="scientific">Bacteroides faecichinchillae</name>
    <dbReference type="NCBI Taxonomy" id="871325"/>
    <lineage>
        <taxon>Bacteria</taxon>
        <taxon>Pseudomonadati</taxon>
        <taxon>Bacteroidota</taxon>
        <taxon>Bacteroidia</taxon>
        <taxon>Bacteroidales</taxon>
        <taxon>Bacteroidaceae</taxon>
        <taxon>Bacteroides</taxon>
    </lineage>
</organism>
<reference evidence="2 3" key="1">
    <citation type="submission" date="2016-11" db="EMBL/GenBank/DDBJ databases">
        <authorList>
            <person name="Jaros S."/>
            <person name="Januszkiewicz K."/>
            <person name="Wedrychowicz H."/>
        </authorList>
    </citation>
    <scope>NUCLEOTIDE SEQUENCE [LARGE SCALE GENOMIC DNA]</scope>
    <source>
        <strain evidence="2 3">DSM 26883</strain>
    </source>
</reference>
<protein>
    <submittedName>
        <fullName evidence="2">Uncharacterized protein</fullName>
    </submittedName>
</protein>